<dbReference type="AlphaFoldDB" id="A0A085AB94"/>
<reference evidence="3" key="1">
    <citation type="submission" date="2014-05" db="EMBL/GenBank/DDBJ databases">
        <title>ATOL: Assembling a taxonomically balanced genome-scale reconstruction of the evolutionary history of the Enterobacteriaceae.</title>
        <authorList>
            <person name="Plunkett G. III"/>
            <person name="Neeno-Eckwall E.C."/>
            <person name="Glasner J.D."/>
            <person name="Perna N.T."/>
        </authorList>
    </citation>
    <scope>NUCLEOTIDE SEQUENCE [LARGE SCALE GENOMIC DNA]</scope>
    <source>
        <strain evidence="3">ATCC 49490</strain>
    </source>
</reference>
<dbReference type="EMBL" id="JMTB01000062">
    <property type="protein sequence ID" value="KFC07489.1"/>
    <property type="molecule type" value="Genomic_DNA"/>
</dbReference>
<dbReference type="PROSITE" id="PS51257">
    <property type="entry name" value="PROKAR_LIPOPROTEIN"/>
    <property type="match status" value="1"/>
</dbReference>
<keyword evidence="1" id="KW-1133">Transmembrane helix</keyword>
<evidence type="ECO:0000313" key="3">
    <source>
        <dbReference type="Proteomes" id="UP000028630"/>
    </source>
</evidence>
<organism evidence="2 3">
    <name type="scientific">Trabulsiella guamensis ATCC 49490</name>
    <dbReference type="NCBI Taxonomy" id="1005994"/>
    <lineage>
        <taxon>Bacteria</taxon>
        <taxon>Pseudomonadati</taxon>
        <taxon>Pseudomonadota</taxon>
        <taxon>Gammaproteobacteria</taxon>
        <taxon>Enterobacterales</taxon>
        <taxon>Enterobacteriaceae</taxon>
        <taxon>Trabulsiella</taxon>
    </lineage>
</organism>
<evidence type="ECO:0000313" key="2">
    <source>
        <dbReference type="EMBL" id="KFC07489.1"/>
    </source>
</evidence>
<feature type="transmembrane region" description="Helical" evidence="1">
    <location>
        <begin position="15"/>
        <end position="33"/>
    </location>
</feature>
<keyword evidence="3" id="KW-1185">Reference proteome</keyword>
<protein>
    <submittedName>
        <fullName evidence="2">Uncharacterized protein</fullName>
    </submittedName>
</protein>
<name>A0A085AB94_9ENTR</name>
<dbReference type="Proteomes" id="UP000028630">
    <property type="component" value="Unassembled WGS sequence"/>
</dbReference>
<proteinExistence type="predicted"/>
<sequence length="51" mass="5691">MIVMGIKELIHQGDVLKNVTVCVFFAGCLFYCFELTVRNLLIINEVNGSGK</sequence>
<comment type="caution">
    <text evidence="2">The sequence shown here is derived from an EMBL/GenBank/DDBJ whole genome shotgun (WGS) entry which is preliminary data.</text>
</comment>
<accession>A0A085AB94</accession>
<keyword evidence="1" id="KW-0812">Transmembrane</keyword>
<gene>
    <name evidence="2" type="ORF">GTGU_01873</name>
</gene>
<keyword evidence="1" id="KW-0472">Membrane</keyword>
<evidence type="ECO:0000256" key="1">
    <source>
        <dbReference type="SAM" id="Phobius"/>
    </source>
</evidence>